<dbReference type="Proteomes" id="UP000440732">
    <property type="component" value="Unassembled WGS sequence"/>
</dbReference>
<dbReference type="Proteomes" id="UP000433483">
    <property type="component" value="Unassembled WGS sequence"/>
</dbReference>
<dbReference type="EMBL" id="QXGE01000320">
    <property type="protein sequence ID" value="KAE9316101.1"/>
    <property type="molecule type" value="Genomic_DNA"/>
</dbReference>
<evidence type="ECO:0000313" key="10">
    <source>
        <dbReference type="Proteomes" id="UP000437068"/>
    </source>
</evidence>
<dbReference type="AlphaFoldDB" id="A0A6A4E4I4"/>
<protein>
    <submittedName>
        <fullName evidence="7">Uncharacterized protein</fullName>
    </submittedName>
</protein>
<comment type="caution">
    <text evidence="7">The sequence shown here is derived from an EMBL/GenBank/DDBJ whole genome shotgun (WGS) entry which is preliminary data.</text>
</comment>
<evidence type="ECO:0000313" key="7">
    <source>
        <dbReference type="EMBL" id="KAE9316101.1"/>
    </source>
</evidence>
<evidence type="ECO:0000313" key="11">
    <source>
        <dbReference type="Proteomes" id="UP000440732"/>
    </source>
</evidence>
<evidence type="ECO:0000313" key="3">
    <source>
        <dbReference type="EMBL" id="KAE9120598.1"/>
    </source>
</evidence>
<evidence type="ECO:0000313" key="6">
    <source>
        <dbReference type="EMBL" id="KAE9218870.1"/>
    </source>
</evidence>
<dbReference type="Proteomes" id="UP000437068">
    <property type="component" value="Unassembled WGS sequence"/>
</dbReference>
<keyword evidence="9" id="KW-1185">Reference proteome</keyword>
<evidence type="ECO:0000313" key="4">
    <source>
        <dbReference type="EMBL" id="KAE9125645.1"/>
    </source>
</evidence>
<evidence type="ECO:0000313" key="9">
    <source>
        <dbReference type="Proteomes" id="UP000433483"/>
    </source>
</evidence>
<name>A0A6A4E4I4_9STRA</name>
<proteinExistence type="predicted"/>
<evidence type="ECO:0000313" key="13">
    <source>
        <dbReference type="Proteomes" id="UP000488956"/>
    </source>
</evidence>
<evidence type="ECO:0000313" key="2">
    <source>
        <dbReference type="EMBL" id="KAE8941525.1"/>
    </source>
</evidence>
<dbReference type="EMBL" id="QXGB01000336">
    <property type="protein sequence ID" value="KAE9218870.1"/>
    <property type="molecule type" value="Genomic_DNA"/>
</dbReference>
<dbReference type="EMBL" id="QXGA01000301">
    <property type="protein sequence ID" value="KAE9148236.1"/>
    <property type="molecule type" value="Genomic_DNA"/>
</dbReference>
<reference evidence="8 9" key="1">
    <citation type="submission" date="2018-08" db="EMBL/GenBank/DDBJ databases">
        <title>Genomic investigation of the strawberry pathogen Phytophthora fragariae indicates pathogenicity is determined by transcriptional variation in three key races.</title>
        <authorList>
            <person name="Adams T.M."/>
            <person name="Armitage A.D."/>
            <person name="Sobczyk M.K."/>
            <person name="Bates H.J."/>
            <person name="Dunwell J.M."/>
            <person name="Nellist C.F."/>
            <person name="Harrison R.J."/>
        </authorList>
    </citation>
    <scope>NUCLEOTIDE SEQUENCE [LARGE SCALE GENOMIC DNA]</scope>
    <source>
        <strain evidence="7 10">A4</strain>
        <strain evidence="6 9">NOV-27</strain>
        <strain evidence="5 11">NOV-5</strain>
        <strain evidence="4 12">NOV-71</strain>
        <strain evidence="2 8">NOV-9</strain>
        <strain evidence="3 13">ONT-3</strain>
    </source>
</reference>
<dbReference type="Proteomes" id="UP000488956">
    <property type="component" value="Unassembled WGS sequence"/>
</dbReference>
<dbReference type="EMBL" id="QXGF01000356">
    <property type="protein sequence ID" value="KAE8941525.1"/>
    <property type="molecule type" value="Genomic_DNA"/>
</dbReference>
<accession>A0A6A4E4I4</accession>
<feature type="region of interest" description="Disordered" evidence="1">
    <location>
        <begin position="27"/>
        <end position="87"/>
    </location>
</feature>
<dbReference type="Proteomes" id="UP000429523">
    <property type="component" value="Unassembled WGS sequence"/>
</dbReference>
<evidence type="ECO:0000313" key="5">
    <source>
        <dbReference type="EMBL" id="KAE9148236.1"/>
    </source>
</evidence>
<dbReference type="OrthoDB" id="10373081at2759"/>
<dbReference type="EMBL" id="QXFX01000316">
    <property type="protein sequence ID" value="KAE9120598.1"/>
    <property type="molecule type" value="Genomic_DNA"/>
</dbReference>
<evidence type="ECO:0000313" key="12">
    <source>
        <dbReference type="Proteomes" id="UP000441208"/>
    </source>
</evidence>
<feature type="compositionally biased region" description="Basic and acidic residues" evidence="1">
    <location>
        <begin position="38"/>
        <end position="74"/>
    </location>
</feature>
<evidence type="ECO:0000256" key="1">
    <source>
        <dbReference type="SAM" id="MobiDB-lite"/>
    </source>
</evidence>
<evidence type="ECO:0000313" key="8">
    <source>
        <dbReference type="Proteomes" id="UP000429523"/>
    </source>
</evidence>
<sequence length="220" mass="23464">MVALCQRDDRDGHRRQILRFAGALPNFQSNGEDAAADSSRRGDTGDGHELGRHGVNHGREQFDDSDSGKREHTRAVGSVTAERDGSSVEAMGPVRLVGRRVARVAGDDAGLLPQLPCAASEGCRRCCAGLPPTLVVCHDRPVEPYASGECQLRREAPGSRGSSGQLLAARSARACVHQRVGCCYVQVREGCAVCGSSGNFSEADWQRKVAEQPLGEVEQA</sequence>
<dbReference type="EMBL" id="QXFZ01000231">
    <property type="protein sequence ID" value="KAE9125645.1"/>
    <property type="molecule type" value="Genomic_DNA"/>
</dbReference>
<gene>
    <name evidence="7" type="ORF">PF001_g7464</name>
    <name evidence="6" type="ORF">PF005_g8090</name>
    <name evidence="5" type="ORF">PF006_g7142</name>
    <name evidence="4" type="ORF">PF007_g6274</name>
    <name evidence="2" type="ORF">PF009_g8681</name>
    <name evidence="3" type="ORF">PF010_g7441</name>
</gene>
<dbReference type="Proteomes" id="UP000441208">
    <property type="component" value="Unassembled WGS sequence"/>
</dbReference>
<organism evidence="7 10">
    <name type="scientific">Phytophthora fragariae</name>
    <dbReference type="NCBI Taxonomy" id="53985"/>
    <lineage>
        <taxon>Eukaryota</taxon>
        <taxon>Sar</taxon>
        <taxon>Stramenopiles</taxon>
        <taxon>Oomycota</taxon>
        <taxon>Peronosporomycetes</taxon>
        <taxon>Peronosporales</taxon>
        <taxon>Peronosporaceae</taxon>
        <taxon>Phytophthora</taxon>
    </lineage>
</organism>